<reference evidence="1 2" key="1">
    <citation type="submission" date="2023-11" db="EMBL/GenBank/DDBJ databases">
        <title>MicrobeMod: A computational toolkit for identifying prokaryotic methylation and restriction-modification with nanopore sequencing.</title>
        <authorList>
            <person name="Crits-Christoph A."/>
            <person name="Kang S.C."/>
            <person name="Lee H."/>
            <person name="Ostrov N."/>
        </authorList>
    </citation>
    <scope>NUCLEOTIDE SEQUENCE [LARGE SCALE GENOMIC DNA]</scope>
    <source>
        <strain evidence="1 2">DSMZ 700</strain>
    </source>
</reference>
<comment type="caution">
    <text evidence="1">The sequence shown here is derived from an EMBL/GenBank/DDBJ whole genome shotgun (WGS) entry which is preliminary data.</text>
</comment>
<organism evidence="1 2">
    <name type="scientific">Acidiphilium acidophilum</name>
    <name type="common">Thiobacillus acidophilus</name>
    <dbReference type="NCBI Taxonomy" id="76588"/>
    <lineage>
        <taxon>Bacteria</taxon>
        <taxon>Pseudomonadati</taxon>
        <taxon>Pseudomonadota</taxon>
        <taxon>Alphaproteobacteria</taxon>
        <taxon>Acetobacterales</taxon>
        <taxon>Acidocellaceae</taxon>
        <taxon>Acidiphilium</taxon>
    </lineage>
</organism>
<gene>
    <name evidence="1" type="ORF">SIL87_17840</name>
</gene>
<proteinExistence type="predicted"/>
<keyword evidence="2" id="KW-1185">Reference proteome</keyword>
<dbReference type="RefSeq" id="WP_319615472.1">
    <property type="nucleotide sequence ID" value="NZ_JAWXYB010000018.1"/>
</dbReference>
<evidence type="ECO:0008006" key="3">
    <source>
        <dbReference type="Google" id="ProtNLM"/>
    </source>
</evidence>
<dbReference type="Proteomes" id="UP001279553">
    <property type="component" value="Unassembled WGS sequence"/>
</dbReference>
<evidence type="ECO:0000313" key="1">
    <source>
        <dbReference type="EMBL" id="MDX5932618.1"/>
    </source>
</evidence>
<protein>
    <recommendedName>
        <fullName evidence="3">DUF1641 domain-containing protein</fullName>
    </recommendedName>
</protein>
<accession>A0AAW9DVB0</accession>
<dbReference type="EMBL" id="JAWXYB010000018">
    <property type="protein sequence ID" value="MDX5932618.1"/>
    <property type="molecule type" value="Genomic_DNA"/>
</dbReference>
<dbReference type="AlphaFoldDB" id="A0AAW9DVB0"/>
<evidence type="ECO:0000313" key="2">
    <source>
        <dbReference type="Proteomes" id="UP001279553"/>
    </source>
</evidence>
<name>A0AAW9DVB0_ACIAO</name>
<sequence>MDQILDPPGSHLTDERRQHAEFALATLVEHGDLDRLVGLARLVGSAQDATSDDTVGRFAAIAGEGLDLLDKVNRSGIARALPAISALVEHGDLDRIVGLARLIGSAQDATGDETVARFAAIAGEGLDLLDKVNRSGLSRALPAISALVEHGDLDRIVGLARLVGSAQDAMSDEMVSRMAAFAGDALCIADRLVRNRVVDRMMALLNDESMMSMLDNIGPAIESAVQKSQTEPAPSGGLSGLWSMMKQPETQKTLQFMLNIGTALRQPSHPRS</sequence>